<evidence type="ECO:0000313" key="1">
    <source>
        <dbReference type="EMBL" id="JAP96273.1"/>
    </source>
</evidence>
<gene>
    <name evidence="1" type="ORF">TPC1_10447</name>
</gene>
<protein>
    <submittedName>
        <fullName evidence="1">Adenylate kinase 2</fullName>
    </submittedName>
</protein>
<dbReference type="SUPFAM" id="SSF52540">
    <property type="entry name" value="P-loop containing nucleoside triphosphate hydrolases"/>
    <property type="match status" value="1"/>
</dbReference>
<dbReference type="Gene3D" id="1.20.890.10">
    <property type="entry name" value="cAMP-dependent protein kinase regulatory subunit, dimerization-anchoring domain"/>
    <property type="match status" value="1"/>
</dbReference>
<dbReference type="EMBL" id="GDID01000333">
    <property type="protein sequence ID" value="JAP96273.1"/>
    <property type="molecule type" value="Transcribed_RNA"/>
</dbReference>
<keyword evidence="1" id="KW-0808">Transferase</keyword>
<dbReference type="GO" id="GO:0016301">
    <property type="term" value="F:kinase activity"/>
    <property type="evidence" value="ECO:0007669"/>
    <property type="project" value="UniProtKB-KW"/>
</dbReference>
<organism evidence="1">
    <name type="scientific">Trepomonas sp. PC1</name>
    <dbReference type="NCBI Taxonomy" id="1076344"/>
    <lineage>
        <taxon>Eukaryota</taxon>
        <taxon>Metamonada</taxon>
        <taxon>Diplomonadida</taxon>
        <taxon>Hexamitidae</taxon>
        <taxon>Hexamitinae</taxon>
        <taxon>Trepomonas</taxon>
    </lineage>
</organism>
<reference evidence="1" key="1">
    <citation type="submission" date="2015-07" db="EMBL/GenBank/DDBJ databases">
        <title>Adaptation to a free-living lifestyle via gene acquisitions in the diplomonad Trepomonas sp. PC1.</title>
        <authorList>
            <person name="Xu F."/>
            <person name="Jerlstrom-Hultqvist J."/>
            <person name="Kolisko M."/>
            <person name="Simpson A.G.B."/>
            <person name="Roger A.J."/>
            <person name="Svard S.G."/>
            <person name="Andersson J.O."/>
        </authorList>
    </citation>
    <scope>NUCLEOTIDE SEQUENCE</scope>
    <source>
        <strain evidence="1">PC1</strain>
    </source>
</reference>
<keyword evidence="1" id="KW-0418">Kinase</keyword>
<accession>A0A146KHZ1</accession>
<dbReference type="SUPFAM" id="SSF47391">
    <property type="entry name" value="Dimerization-anchoring domain of cAMP-dependent PK regulatory subunit"/>
    <property type="match status" value="1"/>
</dbReference>
<proteinExistence type="predicted"/>
<sequence length="222" mass="25613">EYLNQHNIYSILQEAMEDLIMNQPDRPLQHLHNYFNQEANLVAKPQVIIIGPPGVGQDVQAERLAQTLKLTPIDANKLEQQELFDKLTNNFILYNCPKTDLQAFAIRARCTPTHVIELKSDCKKLIQEQKDKEEEILVFQSSLNGIRDVFRSIITVIDVQQLSQEQLFNRLKQIIENRHEVIDKKTKEILPRGPGLVDGVVEEKDLNLARVKNTKVKIENIE</sequence>
<name>A0A146KHZ1_9EUKA</name>
<dbReference type="AlphaFoldDB" id="A0A146KHZ1"/>
<dbReference type="Gene3D" id="3.40.50.300">
    <property type="entry name" value="P-loop containing nucleotide triphosphate hydrolases"/>
    <property type="match status" value="1"/>
</dbReference>
<feature type="non-terminal residue" evidence="1">
    <location>
        <position position="1"/>
    </location>
</feature>
<dbReference type="InterPro" id="IPR027417">
    <property type="entry name" value="P-loop_NTPase"/>
</dbReference>